<dbReference type="SMART" id="SM00164">
    <property type="entry name" value="TBC"/>
    <property type="match status" value="1"/>
</dbReference>
<dbReference type="InterPro" id="IPR001763">
    <property type="entry name" value="Rhodanese-like_dom"/>
</dbReference>
<dbReference type="GO" id="GO:0004672">
    <property type="term" value="F:protein kinase activity"/>
    <property type="evidence" value="ECO:0007669"/>
    <property type="project" value="InterPro"/>
</dbReference>
<protein>
    <recommendedName>
        <fullName evidence="7">TBC domain-containing protein kinase-like protein</fullName>
    </recommendedName>
</protein>
<name>A0AAN9TL78_9HEMI</name>
<dbReference type="SUPFAM" id="SSF52821">
    <property type="entry name" value="Rhodanese/Cell cycle control phosphatase"/>
    <property type="match status" value="1"/>
</dbReference>
<dbReference type="GO" id="GO:0005524">
    <property type="term" value="F:ATP binding"/>
    <property type="evidence" value="ECO:0007669"/>
    <property type="project" value="InterPro"/>
</dbReference>
<dbReference type="FunFam" id="1.10.8.270:FF:000012">
    <property type="entry name" value="TBC domain-containing protein kinase-like protein-like"/>
    <property type="match status" value="1"/>
</dbReference>
<reference evidence="5 6" key="1">
    <citation type="submission" date="2024-03" db="EMBL/GenBank/DDBJ databases">
        <title>Adaptation during the transition from Ophiocordyceps entomopathogen to insect associate is accompanied by gene loss and intensified selection.</title>
        <authorList>
            <person name="Ward C.M."/>
            <person name="Onetto C.A."/>
            <person name="Borneman A.R."/>
        </authorList>
    </citation>
    <scope>NUCLEOTIDE SEQUENCE [LARGE SCALE GENOMIC DNA]</scope>
    <source>
        <strain evidence="5">AWRI1</strain>
        <tissue evidence="5">Single Adult Female</tissue>
    </source>
</reference>
<dbReference type="PROSITE" id="PS50011">
    <property type="entry name" value="PROTEIN_KINASE_DOM"/>
    <property type="match status" value="1"/>
</dbReference>
<dbReference type="Gene3D" id="1.10.8.270">
    <property type="entry name" value="putative rabgap domain of human tbc1 domain family member 14 like domains"/>
    <property type="match status" value="1"/>
</dbReference>
<feature type="domain" description="Rab-GAP TBC" evidence="3">
    <location>
        <begin position="432"/>
        <end position="617"/>
    </location>
</feature>
<dbReference type="InterPro" id="IPR011009">
    <property type="entry name" value="Kinase-like_dom_sf"/>
</dbReference>
<proteinExistence type="predicted"/>
<dbReference type="FunFam" id="1.10.472.80:FF:000015">
    <property type="entry name" value="TBC domain-containing protein kinase-like protein"/>
    <property type="match status" value="1"/>
</dbReference>
<dbReference type="InterPro" id="IPR036873">
    <property type="entry name" value="Rhodanese-like_dom_sf"/>
</dbReference>
<evidence type="ECO:0000259" key="2">
    <source>
        <dbReference type="PROSITE" id="PS50011"/>
    </source>
</evidence>
<dbReference type="Gene3D" id="1.10.472.80">
    <property type="entry name" value="Ypt/Rab-GAP domain of gyp1p, domain 3"/>
    <property type="match status" value="1"/>
</dbReference>
<dbReference type="PROSITE" id="PS50086">
    <property type="entry name" value="TBC_RABGAP"/>
    <property type="match status" value="1"/>
</dbReference>
<sequence>MSEEEILSSKFGAQTIFALRHTGEICGSNGLPLTPKSIGILGTSQILKTLKHPHLASYLDFIRGKHERLMIVSEFDKTSLKLRYNKNGSATKIAHQVLQALNYLNQNGIVHRMLSPDNILMSENGDVKLFNYGLYHMTNNGIDVEFPIGSIKYTAPEVLLSTFNSNYYSGSKVDVWSLGIILTEIIFGKELWPSLKLSQCLRKVLSLIYCDDVLSRIARESDSVIIYQDMEPALKNFLELCLQIDPRQRGIPQDLLKHKVFAGMSSSFDSEFEDLDLIENKGHPLNSWHFHELYYLWQLAGGDVHTDLKRNGLIKTKPPILSMPSLILLEGMSFGHVKDPSRRMDLKVVPLSLETLTVRLKHLPFNAYYPLIETKSHLIEDFEDGDKGSDNLPLIIRERDTEYQFKRIVLFRRLLQGYPYTRALLCHEASKDIPPYYRGKVWAALLNVKGDIERQYISIDKETPIPTDRQIEVDIPRCHQYNELLSSKAGHLKLKRILKAWVVSSKQYVYWQGLDSLCAPFLFLNFNNEARAFACFSAFIPKYLHNFFLKDNSAVIKEYLAKFAHLIAYHDPVLANHLLEINFVPELFAIPWFLTMFSHVFPLHKIFHLWDKLLLGDSSYPLFIGLAVLQQLRDTLLSSGFNECILLFSDLPEVDIEGCVVISSQLYADTPQSITFRKFQLKSTDEPAYVLTDTTLMEIQKETNPRLSVSDFLQLFKTKETRSNILIVDARSDAEYANMSVPGSINIPFDSINFEKDVFNGIPSSPELSVLINNKGKIIIVIAQTAPEASKVCSFLTLSDFPKICFLHGGIESLHSSGVLAPVLI</sequence>
<organism evidence="5 6">
    <name type="scientific">Parthenolecanium corni</name>
    <dbReference type="NCBI Taxonomy" id="536013"/>
    <lineage>
        <taxon>Eukaryota</taxon>
        <taxon>Metazoa</taxon>
        <taxon>Ecdysozoa</taxon>
        <taxon>Arthropoda</taxon>
        <taxon>Hexapoda</taxon>
        <taxon>Insecta</taxon>
        <taxon>Pterygota</taxon>
        <taxon>Neoptera</taxon>
        <taxon>Paraneoptera</taxon>
        <taxon>Hemiptera</taxon>
        <taxon>Sternorrhyncha</taxon>
        <taxon>Coccoidea</taxon>
        <taxon>Coccidae</taxon>
        <taxon>Parthenolecanium</taxon>
    </lineage>
</organism>
<evidence type="ECO:0000259" key="3">
    <source>
        <dbReference type="PROSITE" id="PS50086"/>
    </source>
</evidence>
<dbReference type="SUPFAM" id="SSF56112">
    <property type="entry name" value="Protein kinase-like (PK-like)"/>
    <property type="match status" value="1"/>
</dbReference>
<dbReference type="InterPro" id="IPR035969">
    <property type="entry name" value="Rab-GAP_TBC_sf"/>
</dbReference>
<dbReference type="SMART" id="SM00450">
    <property type="entry name" value="RHOD"/>
    <property type="match status" value="1"/>
</dbReference>
<evidence type="ECO:0000259" key="4">
    <source>
        <dbReference type="PROSITE" id="PS50206"/>
    </source>
</evidence>
<feature type="domain" description="Rhodanese" evidence="4">
    <location>
        <begin position="721"/>
        <end position="819"/>
    </location>
</feature>
<dbReference type="AlphaFoldDB" id="A0AAN9TL78"/>
<comment type="caution">
    <text evidence="5">The sequence shown here is derived from an EMBL/GenBank/DDBJ whole genome shotgun (WGS) entry which is preliminary data.</text>
</comment>
<evidence type="ECO:0000256" key="1">
    <source>
        <dbReference type="ARBA" id="ARBA00022468"/>
    </source>
</evidence>
<dbReference type="InterPro" id="IPR000195">
    <property type="entry name" value="Rab-GAP-TBC_dom"/>
</dbReference>
<evidence type="ECO:0000313" key="5">
    <source>
        <dbReference type="EMBL" id="KAK7601179.1"/>
    </source>
</evidence>
<gene>
    <name evidence="5" type="ORF">V9T40_008620</name>
</gene>
<keyword evidence="1" id="KW-0343">GTPase activation</keyword>
<evidence type="ECO:0000313" key="6">
    <source>
        <dbReference type="Proteomes" id="UP001367676"/>
    </source>
</evidence>
<feature type="domain" description="Protein kinase" evidence="2">
    <location>
        <begin position="1"/>
        <end position="261"/>
    </location>
</feature>
<dbReference type="PROSITE" id="PS50206">
    <property type="entry name" value="RHODANESE_3"/>
    <property type="match status" value="1"/>
</dbReference>
<dbReference type="PANTHER" id="PTHR22957:SF168">
    <property type="entry name" value="TBC DOMAIN-CONTAINING PROTEIN KINASE-LIKE PROTEIN"/>
    <property type="match status" value="1"/>
</dbReference>
<keyword evidence="6" id="KW-1185">Reference proteome</keyword>
<evidence type="ECO:0008006" key="7">
    <source>
        <dbReference type="Google" id="ProtNLM"/>
    </source>
</evidence>
<dbReference type="PANTHER" id="PTHR22957">
    <property type="entry name" value="TBC1 DOMAIN FAMILY MEMBER GTPASE-ACTIVATING PROTEIN"/>
    <property type="match status" value="1"/>
</dbReference>
<dbReference type="SMART" id="SM00220">
    <property type="entry name" value="S_TKc"/>
    <property type="match status" value="1"/>
</dbReference>
<dbReference type="Proteomes" id="UP001367676">
    <property type="component" value="Unassembled WGS sequence"/>
</dbReference>
<dbReference type="Pfam" id="PF00069">
    <property type="entry name" value="Pkinase"/>
    <property type="match status" value="1"/>
</dbReference>
<accession>A0AAN9TL78</accession>
<dbReference type="InterPro" id="IPR000719">
    <property type="entry name" value="Prot_kinase_dom"/>
</dbReference>
<dbReference type="Pfam" id="PF00581">
    <property type="entry name" value="Rhodanese"/>
    <property type="match status" value="1"/>
</dbReference>
<dbReference type="Pfam" id="PF00566">
    <property type="entry name" value="RabGAP-TBC"/>
    <property type="match status" value="1"/>
</dbReference>
<dbReference type="GO" id="GO:0005096">
    <property type="term" value="F:GTPase activator activity"/>
    <property type="evidence" value="ECO:0007669"/>
    <property type="project" value="UniProtKB-KW"/>
</dbReference>
<dbReference type="Gene3D" id="1.10.510.10">
    <property type="entry name" value="Transferase(Phosphotransferase) domain 1"/>
    <property type="match status" value="1"/>
</dbReference>
<dbReference type="EMBL" id="JBBCAQ010000010">
    <property type="protein sequence ID" value="KAK7601179.1"/>
    <property type="molecule type" value="Genomic_DNA"/>
</dbReference>
<dbReference type="SUPFAM" id="SSF47923">
    <property type="entry name" value="Ypt/Rab-GAP domain of gyp1p"/>
    <property type="match status" value="2"/>
</dbReference>
<dbReference type="Gene3D" id="3.40.250.10">
    <property type="entry name" value="Rhodanese-like domain"/>
    <property type="match status" value="1"/>
</dbReference>